<organism evidence="1 2">
    <name type="scientific">Clytia hemisphaerica</name>
    <dbReference type="NCBI Taxonomy" id="252671"/>
    <lineage>
        <taxon>Eukaryota</taxon>
        <taxon>Metazoa</taxon>
        <taxon>Cnidaria</taxon>
        <taxon>Hydrozoa</taxon>
        <taxon>Hydroidolina</taxon>
        <taxon>Leptothecata</taxon>
        <taxon>Obeliida</taxon>
        <taxon>Clytiidae</taxon>
        <taxon>Clytia</taxon>
    </lineage>
</organism>
<reference evidence="1" key="1">
    <citation type="submission" date="2021-01" db="UniProtKB">
        <authorList>
            <consortium name="EnsemblMetazoa"/>
        </authorList>
    </citation>
    <scope>IDENTIFICATION</scope>
</reference>
<dbReference type="Proteomes" id="UP000594262">
    <property type="component" value="Unplaced"/>
</dbReference>
<name>A0A7M5TQC4_9CNID</name>
<dbReference type="EnsemblMetazoa" id="CLYHEMT000308.1">
    <property type="protein sequence ID" value="CLYHEMP000308.1"/>
    <property type="gene ID" value="CLYHEMG000308"/>
</dbReference>
<protein>
    <submittedName>
        <fullName evidence="1">Uncharacterized protein</fullName>
    </submittedName>
</protein>
<evidence type="ECO:0000313" key="1">
    <source>
        <dbReference type="EnsemblMetazoa" id="CLYHEMP000308.1"/>
    </source>
</evidence>
<evidence type="ECO:0000313" key="2">
    <source>
        <dbReference type="Proteomes" id="UP000594262"/>
    </source>
</evidence>
<accession>A0A7M5TQC4</accession>
<dbReference type="AlphaFoldDB" id="A0A7M5TQC4"/>
<sequence length="382" mass="46697">MEKRKYLIDKKMAIKNLVILILLFSVVEFCICSNDITMPHGQTDFSMLSCTEIRNITLVMGMYEDYKFYRYFNDLITNEYCFYVNMYLNSEDRVVRVRNSNDLLYIIERNKHYFEDGRLVKLVDRLYEEKIFGDADGIKQSFIVINFHIGIKSVSSSLKKMQNDRKWDIIIMSWNYKYILWLDWLPLHRFIQTLVFSDIYLINLIDVIKNPDYDRYDAAYQWISSRNDLFNSSCFGKIDKINFMVYSFWEYYFPMTLAVLRKENDRREQEKLKPLRIIFWNYNGYYARIIDSKGKAGGEYVEFVHRWKNHPLYNNYNYTKNEWEIFINVIDWMPEWVCEDYKTLLRIQNYHYQEFKTRYEKNCYSSESIKTFGTMEELWEHI</sequence>
<keyword evidence="2" id="KW-1185">Reference proteome</keyword>
<proteinExistence type="predicted"/>